<keyword evidence="12" id="KW-1185">Reference proteome</keyword>
<evidence type="ECO:0000256" key="5">
    <source>
        <dbReference type="ARBA" id="ARBA00022692"/>
    </source>
</evidence>
<evidence type="ECO:0000256" key="2">
    <source>
        <dbReference type="ARBA" id="ARBA00006003"/>
    </source>
</evidence>
<dbReference type="Proteomes" id="UP001162483">
    <property type="component" value="Unassembled WGS sequence"/>
</dbReference>
<name>A0ABN9FU89_9NEOB</name>
<keyword evidence="7" id="KW-1133">Transmembrane helix</keyword>
<dbReference type="EMBL" id="CATNWA010017455">
    <property type="protein sequence ID" value="CAI9600656.1"/>
    <property type="molecule type" value="Genomic_DNA"/>
</dbReference>
<dbReference type="PANTHER" id="PTHR11987:SF29">
    <property type="entry name" value="ALPHA-2,8-SIALYLTRANSFERASE 8F"/>
    <property type="match status" value="1"/>
</dbReference>
<evidence type="ECO:0000256" key="10">
    <source>
        <dbReference type="ARBA" id="ARBA00023180"/>
    </source>
</evidence>
<evidence type="ECO:0008006" key="13">
    <source>
        <dbReference type="Google" id="ProtNLM"/>
    </source>
</evidence>
<keyword evidence="4" id="KW-0808">Transferase</keyword>
<keyword evidence="3" id="KW-0328">Glycosyltransferase</keyword>
<evidence type="ECO:0000313" key="11">
    <source>
        <dbReference type="EMBL" id="CAI9600656.1"/>
    </source>
</evidence>
<evidence type="ECO:0000256" key="7">
    <source>
        <dbReference type="ARBA" id="ARBA00022989"/>
    </source>
</evidence>
<evidence type="ECO:0000256" key="9">
    <source>
        <dbReference type="ARBA" id="ARBA00023136"/>
    </source>
</evidence>
<dbReference type="InterPro" id="IPR001675">
    <property type="entry name" value="Glyco_trans_29"/>
</dbReference>
<keyword evidence="5" id="KW-0812">Transmembrane</keyword>
<comment type="caution">
    <text evidence="11">The sequence shown here is derived from an EMBL/GenBank/DDBJ whole genome shotgun (WGS) entry which is preliminary data.</text>
</comment>
<evidence type="ECO:0000256" key="3">
    <source>
        <dbReference type="ARBA" id="ARBA00022676"/>
    </source>
</evidence>
<evidence type="ECO:0000256" key="4">
    <source>
        <dbReference type="ARBA" id="ARBA00022679"/>
    </source>
</evidence>
<organism evidence="11 12">
    <name type="scientific">Staurois parvus</name>
    <dbReference type="NCBI Taxonomy" id="386267"/>
    <lineage>
        <taxon>Eukaryota</taxon>
        <taxon>Metazoa</taxon>
        <taxon>Chordata</taxon>
        <taxon>Craniata</taxon>
        <taxon>Vertebrata</taxon>
        <taxon>Euteleostomi</taxon>
        <taxon>Amphibia</taxon>
        <taxon>Batrachia</taxon>
        <taxon>Anura</taxon>
        <taxon>Neobatrachia</taxon>
        <taxon>Ranoidea</taxon>
        <taxon>Ranidae</taxon>
        <taxon>Staurois</taxon>
    </lineage>
</organism>
<keyword evidence="9" id="KW-0472">Membrane</keyword>
<comment type="subcellular location">
    <subcellularLocation>
        <location evidence="1">Golgi apparatus membrane</location>
        <topology evidence="1">Single-pass type II membrane protein</topology>
    </subcellularLocation>
</comment>
<dbReference type="InterPro" id="IPR038578">
    <property type="entry name" value="GT29-like_sf"/>
</dbReference>
<dbReference type="Gene3D" id="3.90.1480.20">
    <property type="entry name" value="Glycosyl transferase family 29"/>
    <property type="match status" value="1"/>
</dbReference>
<evidence type="ECO:0000256" key="6">
    <source>
        <dbReference type="ARBA" id="ARBA00022968"/>
    </source>
</evidence>
<evidence type="ECO:0000256" key="8">
    <source>
        <dbReference type="ARBA" id="ARBA00023034"/>
    </source>
</evidence>
<reference evidence="11" key="1">
    <citation type="submission" date="2023-05" db="EMBL/GenBank/DDBJ databases">
        <authorList>
            <person name="Stuckert A."/>
        </authorList>
    </citation>
    <scope>NUCLEOTIDE SEQUENCE</scope>
</reference>
<dbReference type="Pfam" id="PF00777">
    <property type="entry name" value="Glyco_transf_29"/>
    <property type="match status" value="1"/>
</dbReference>
<dbReference type="PANTHER" id="PTHR11987">
    <property type="entry name" value="ALPHA-2,8-SIALYLTRANSFERASE"/>
    <property type="match status" value="1"/>
</dbReference>
<proteinExistence type="inferred from homology"/>
<sequence length="213" mass="24232">PIRSCAVVGNGGILNSSFCGAEIDRADFVFRLNLPPLNWTNDVGTKTDVVIANPSILMNTFNSLMERRKPFILKMKEYGSALIILPAFSYLQKNTAVSLRALYTINDFDLNSRIVFFHPDYLRSLTSYWKHMGIKSLRLSSGLMLMSAAVEICDKVTLYGFWPFSQDLDGVPILHHYYDNALPKPNVHSMPEEFYLYLQMHIKGSLRLNLGRC</sequence>
<gene>
    <name evidence="11" type="ORF">SPARVUS_LOCUS12810948</name>
</gene>
<evidence type="ECO:0000313" key="12">
    <source>
        <dbReference type="Proteomes" id="UP001162483"/>
    </source>
</evidence>
<comment type="similarity">
    <text evidence="2">Belongs to the glycosyltransferase 29 family.</text>
</comment>
<keyword evidence="10" id="KW-0325">Glycoprotein</keyword>
<evidence type="ECO:0000256" key="1">
    <source>
        <dbReference type="ARBA" id="ARBA00004323"/>
    </source>
</evidence>
<dbReference type="InterPro" id="IPR050943">
    <property type="entry name" value="Glycosyltr_29_Sialyltrsf"/>
</dbReference>
<feature type="non-terminal residue" evidence="11">
    <location>
        <position position="1"/>
    </location>
</feature>
<protein>
    <recommendedName>
        <fullName evidence="13">ST8 alpha-N-acetyl-neuraminide alpha-2,8-sialyltransferase 6</fullName>
    </recommendedName>
</protein>
<keyword evidence="6" id="KW-0735">Signal-anchor</keyword>
<keyword evidence="8" id="KW-0333">Golgi apparatus</keyword>
<accession>A0ABN9FU89</accession>